<comment type="caution">
    <text evidence="7">The sequence shown here is derived from an EMBL/GenBank/DDBJ whole genome shotgun (WGS) entry which is preliminary data.</text>
</comment>
<feature type="domain" description="PAS" evidence="6">
    <location>
        <begin position="71"/>
        <end position="120"/>
    </location>
</feature>
<keyword evidence="1" id="KW-0600">Photoreceptor protein</keyword>
<evidence type="ECO:0000256" key="3">
    <source>
        <dbReference type="ARBA" id="ARBA00022991"/>
    </source>
</evidence>
<sequence>GGPLDDFYFDYIQQARFDAQGQVDGVVVFAFDVTEQVQARQQVEQLNQALEARVQERTRQVAAAQAATERERAKLQALIAQAPVAIALFEGEDLRVTSANAVIAGLWGYTPEQVLGRPLLEAVPELQGQGFDDLLRQVQHTQVPVTGTETP</sequence>
<dbReference type="InterPro" id="IPR035965">
    <property type="entry name" value="PAS-like_dom_sf"/>
</dbReference>
<keyword evidence="3" id="KW-0157">Chromophore</keyword>
<evidence type="ECO:0000256" key="1">
    <source>
        <dbReference type="ARBA" id="ARBA00022543"/>
    </source>
</evidence>
<gene>
    <name evidence="7" type="ORF">Tci_913542</name>
</gene>
<evidence type="ECO:0000256" key="4">
    <source>
        <dbReference type="ARBA" id="ARBA00023170"/>
    </source>
</evidence>
<evidence type="ECO:0000313" key="7">
    <source>
        <dbReference type="EMBL" id="GFD41573.1"/>
    </source>
</evidence>
<keyword evidence="2" id="KW-0716">Sensory transduction</keyword>
<keyword evidence="4" id="KW-0675">Receptor</keyword>
<feature type="non-terminal residue" evidence="7">
    <location>
        <position position="1"/>
    </location>
</feature>
<evidence type="ECO:0000256" key="2">
    <source>
        <dbReference type="ARBA" id="ARBA00022606"/>
    </source>
</evidence>
<dbReference type="SUPFAM" id="SSF55785">
    <property type="entry name" value="PYP-like sensor domain (PAS domain)"/>
    <property type="match status" value="1"/>
</dbReference>
<name>A0A699W4A8_TANCI</name>
<keyword evidence="5" id="KW-0175">Coiled coil</keyword>
<feature type="coiled-coil region" evidence="5">
    <location>
        <begin position="33"/>
        <end position="67"/>
    </location>
</feature>
<dbReference type="NCBIfam" id="TIGR00229">
    <property type="entry name" value="sensory_box"/>
    <property type="match status" value="1"/>
</dbReference>
<proteinExistence type="predicted"/>
<dbReference type="Pfam" id="PF08448">
    <property type="entry name" value="PAS_4"/>
    <property type="match status" value="1"/>
</dbReference>
<dbReference type="PROSITE" id="PS50112">
    <property type="entry name" value="PAS"/>
    <property type="match status" value="1"/>
</dbReference>
<dbReference type="InterPro" id="IPR013656">
    <property type="entry name" value="PAS_4"/>
</dbReference>
<dbReference type="CDD" id="cd00130">
    <property type="entry name" value="PAS"/>
    <property type="match status" value="1"/>
</dbReference>
<dbReference type="Gene3D" id="3.30.450.20">
    <property type="entry name" value="PAS domain"/>
    <property type="match status" value="2"/>
</dbReference>
<evidence type="ECO:0000256" key="5">
    <source>
        <dbReference type="SAM" id="Coils"/>
    </source>
</evidence>
<dbReference type="EMBL" id="BKCJ011555307">
    <property type="protein sequence ID" value="GFD41573.1"/>
    <property type="molecule type" value="Genomic_DNA"/>
</dbReference>
<dbReference type="AlphaFoldDB" id="A0A699W4A8"/>
<dbReference type="InterPro" id="IPR000014">
    <property type="entry name" value="PAS"/>
</dbReference>
<protein>
    <recommendedName>
        <fullName evidence="6">PAS domain-containing protein</fullName>
    </recommendedName>
</protein>
<evidence type="ECO:0000259" key="6">
    <source>
        <dbReference type="PROSITE" id="PS50112"/>
    </source>
</evidence>
<accession>A0A699W4A8</accession>
<feature type="non-terminal residue" evidence="7">
    <location>
        <position position="151"/>
    </location>
</feature>
<dbReference type="SMART" id="SM00091">
    <property type="entry name" value="PAS"/>
    <property type="match status" value="1"/>
</dbReference>
<reference evidence="7" key="1">
    <citation type="journal article" date="2019" name="Sci. Rep.">
        <title>Draft genome of Tanacetum cinerariifolium, the natural source of mosquito coil.</title>
        <authorList>
            <person name="Yamashiro T."/>
            <person name="Shiraishi A."/>
            <person name="Satake H."/>
            <person name="Nakayama K."/>
        </authorList>
    </citation>
    <scope>NUCLEOTIDE SEQUENCE</scope>
</reference>
<organism evidence="7">
    <name type="scientific">Tanacetum cinerariifolium</name>
    <name type="common">Dalmatian daisy</name>
    <name type="synonym">Chrysanthemum cinerariifolium</name>
    <dbReference type="NCBI Taxonomy" id="118510"/>
    <lineage>
        <taxon>Eukaryota</taxon>
        <taxon>Viridiplantae</taxon>
        <taxon>Streptophyta</taxon>
        <taxon>Embryophyta</taxon>
        <taxon>Tracheophyta</taxon>
        <taxon>Spermatophyta</taxon>
        <taxon>Magnoliopsida</taxon>
        <taxon>eudicotyledons</taxon>
        <taxon>Gunneridae</taxon>
        <taxon>Pentapetalae</taxon>
        <taxon>asterids</taxon>
        <taxon>campanulids</taxon>
        <taxon>Asterales</taxon>
        <taxon>Asteraceae</taxon>
        <taxon>Asteroideae</taxon>
        <taxon>Anthemideae</taxon>
        <taxon>Anthemidinae</taxon>
        <taxon>Tanacetum</taxon>
    </lineage>
</organism>
<dbReference type="GO" id="GO:0009881">
    <property type="term" value="F:photoreceptor activity"/>
    <property type="evidence" value="ECO:0007669"/>
    <property type="project" value="UniProtKB-KW"/>
</dbReference>